<keyword evidence="2" id="KW-1133">Transmembrane helix</keyword>
<feature type="transmembrane region" description="Helical" evidence="2">
    <location>
        <begin position="204"/>
        <end position="225"/>
    </location>
</feature>
<evidence type="ECO:0000256" key="1">
    <source>
        <dbReference type="SAM" id="MobiDB-lite"/>
    </source>
</evidence>
<evidence type="ECO:0000256" key="2">
    <source>
        <dbReference type="SAM" id="Phobius"/>
    </source>
</evidence>
<protein>
    <recommendedName>
        <fullName evidence="3">DUF6535 domain-containing protein</fullName>
    </recommendedName>
</protein>
<proteinExistence type="predicted"/>
<dbReference type="Pfam" id="PF20153">
    <property type="entry name" value="DUF6535"/>
    <property type="match status" value="1"/>
</dbReference>
<evidence type="ECO:0000259" key="3">
    <source>
        <dbReference type="Pfam" id="PF20153"/>
    </source>
</evidence>
<feature type="transmembrane region" description="Helical" evidence="2">
    <location>
        <begin position="231"/>
        <end position="248"/>
    </location>
</feature>
<evidence type="ECO:0000313" key="4">
    <source>
        <dbReference type="EMBL" id="KIY66501.1"/>
    </source>
</evidence>
<keyword evidence="5" id="KW-1185">Reference proteome</keyword>
<feature type="region of interest" description="Disordered" evidence="1">
    <location>
        <begin position="1"/>
        <end position="32"/>
    </location>
</feature>
<keyword evidence="2" id="KW-0472">Membrane</keyword>
<feature type="transmembrane region" description="Helical" evidence="2">
    <location>
        <begin position="141"/>
        <end position="161"/>
    </location>
</feature>
<dbReference type="AlphaFoldDB" id="A0A0D7BAF3"/>
<gene>
    <name evidence="4" type="ORF">CYLTODRAFT_455311</name>
</gene>
<dbReference type="Proteomes" id="UP000054007">
    <property type="component" value="Unassembled WGS sequence"/>
</dbReference>
<organism evidence="4 5">
    <name type="scientific">Cylindrobasidium torrendii FP15055 ss-10</name>
    <dbReference type="NCBI Taxonomy" id="1314674"/>
    <lineage>
        <taxon>Eukaryota</taxon>
        <taxon>Fungi</taxon>
        <taxon>Dikarya</taxon>
        <taxon>Basidiomycota</taxon>
        <taxon>Agaricomycotina</taxon>
        <taxon>Agaricomycetes</taxon>
        <taxon>Agaricomycetidae</taxon>
        <taxon>Agaricales</taxon>
        <taxon>Marasmiineae</taxon>
        <taxon>Physalacriaceae</taxon>
        <taxon>Cylindrobasidium</taxon>
    </lineage>
</organism>
<feature type="transmembrane region" description="Helical" evidence="2">
    <location>
        <begin position="73"/>
        <end position="90"/>
    </location>
</feature>
<feature type="compositionally biased region" description="Basic and acidic residues" evidence="1">
    <location>
        <begin position="10"/>
        <end position="20"/>
    </location>
</feature>
<dbReference type="OrthoDB" id="3219854at2759"/>
<feature type="domain" description="DUF6535" evidence="3">
    <location>
        <begin position="49"/>
        <end position="225"/>
    </location>
</feature>
<sequence>MPKVAFQEKTMNEKRHESSDPKGFPSSHYAPKYPRDQRYKQLSNNTHVWRLCNNEAAILDTGIADEAAHSLDMLLASAGLLAFIISTFVVQTSKSLQPDNAAVTDALLDELIAIQRAMLAGTPLSDVPVTNVAPPPNQADVWVNGLWFTSLVLCLVVALLAMMSKQWLHQYTTFIAGPARERATICQFPYDGTETRAVRTAVELLPAVFHLALSLFVAGLVVFLAPPEYDTVILVGTVIGLACIAIYASNNLTAVCPQLSHASTVNAVGRAPLGSWGSGPTRKQERLPMVAPHYIKSQGYRLTSARPSYFRGHLFEDLGRNCLSYGTPSMYHSLTPLFAQIPHFECRGIGPLPLVDKDAAEYLQNFEEDTSKAIHGHGGIRKFVHQMFCGCDEAGDETRGWDDGS</sequence>
<reference evidence="4 5" key="1">
    <citation type="journal article" date="2015" name="Fungal Genet. Biol.">
        <title>Evolution of novel wood decay mechanisms in Agaricales revealed by the genome sequences of Fistulina hepatica and Cylindrobasidium torrendii.</title>
        <authorList>
            <person name="Floudas D."/>
            <person name="Held B.W."/>
            <person name="Riley R."/>
            <person name="Nagy L.G."/>
            <person name="Koehler G."/>
            <person name="Ransdell A.S."/>
            <person name="Younus H."/>
            <person name="Chow J."/>
            <person name="Chiniquy J."/>
            <person name="Lipzen A."/>
            <person name="Tritt A."/>
            <person name="Sun H."/>
            <person name="Haridas S."/>
            <person name="LaButti K."/>
            <person name="Ohm R.A."/>
            <person name="Kues U."/>
            <person name="Blanchette R.A."/>
            <person name="Grigoriev I.V."/>
            <person name="Minto R.E."/>
            <person name="Hibbett D.S."/>
        </authorList>
    </citation>
    <scope>NUCLEOTIDE SEQUENCE [LARGE SCALE GENOMIC DNA]</scope>
    <source>
        <strain evidence="4 5">FP15055 ss-10</strain>
    </source>
</reference>
<accession>A0A0D7BAF3</accession>
<dbReference type="EMBL" id="KN880552">
    <property type="protein sequence ID" value="KIY66501.1"/>
    <property type="molecule type" value="Genomic_DNA"/>
</dbReference>
<dbReference type="STRING" id="1314674.A0A0D7BAF3"/>
<keyword evidence="2" id="KW-0812">Transmembrane</keyword>
<dbReference type="InterPro" id="IPR045338">
    <property type="entry name" value="DUF6535"/>
</dbReference>
<evidence type="ECO:0000313" key="5">
    <source>
        <dbReference type="Proteomes" id="UP000054007"/>
    </source>
</evidence>
<name>A0A0D7BAF3_9AGAR</name>